<evidence type="ECO:0000313" key="6">
    <source>
        <dbReference type="Proteomes" id="UP000245507"/>
    </source>
</evidence>
<dbReference type="Proteomes" id="UP000245507">
    <property type="component" value="Unassembled WGS sequence"/>
</dbReference>
<dbReference type="CDD" id="cd05233">
    <property type="entry name" value="SDR_c"/>
    <property type="match status" value="1"/>
</dbReference>
<dbReference type="GO" id="GO:0016491">
    <property type="term" value="F:oxidoreductase activity"/>
    <property type="evidence" value="ECO:0007669"/>
    <property type="project" value="UniProtKB-KW"/>
</dbReference>
<evidence type="ECO:0000313" key="5">
    <source>
        <dbReference type="EMBL" id="PWN02711.1"/>
    </source>
</evidence>
<dbReference type="Gene3D" id="3.40.50.720">
    <property type="entry name" value="NAD(P)-binding Rossmann-like Domain"/>
    <property type="match status" value="1"/>
</dbReference>
<gene>
    <name evidence="5" type="ORF">DJ010_12485</name>
</gene>
<dbReference type="FunFam" id="3.40.50.720:FF:000084">
    <property type="entry name" value="Short-chain dehydrogenase reductase"/>
    <property type="match status" value="1"/>
</dbReference>
<dbReference type="InterPro" id="IPR057326">
    <property type="entry name" value="KR_dom"/>
</dbReference>
<keyword evidence="2" id="KW-0560">Oxidoreductase</keyword>
<keyword evidence="3" id="KW-0520">NAD</keyword>
<dbReference type="EMBL" id="QGDD01000005">
    <property type="protein sequence ID" value="PWN02711.1"/>
    <property type="molecule type" value="Genomic_DNA"/>
</dbReference>
<dbReference type="PRINTS" id="PR00080">
    <property type="entry name" value="SDRFAMILY"/>
</dbReference>
<comment type="caution">
    <text evidence="5">The sequence shown here is derived from an EMBL/GenBank/DDBJ whole genome shotgun (WGS) entry which is preliminary data.</text>
</comment>
<dbReference type="PRINTS" id="PR00081">
    <property type="entry name" value="GDHRDH"/>
</dbReference>
<evidence type="ECO:0000256" key="2">
    <source>
        <dbReference type="ARBA" id="ARBA00023002"/>
    </source>
</evidence>
<proteinExistence type="inferred from homology"/>
<accession>A0A316TGU3</accession>
<protein>
    <submittedName>
        <fullName evidence="5">Short-chain dehydrogenase</fullName>
    </submittedName>
</protein>
<name>A0A316TGU3_9ACTN</name>
<dbReference type="PANTHER" id="PTHR24321:SF8">
    <property type="entry name" value="ESTRADIOL 17-BETA-DEHYDROGENASE 8-RELATED"/>
    <property type="match status" value="1"/>
</dbReference>
<comment type="similarity">
    <text evidence="1">Belongs to the short-chain dehydrogenases/reductases (SDR) family.</text>
</comment>
<dbReference type="SUPFAM" id="SSF51735">
    <property type="entry name" value="NAD(P)-binding Rossmann-fold domains"/>
    <property type="match status" value="1"/>
</dbReference>
<dbReference type="Pfam" id="PF13561">
    <property type="entry name" value="adh_short_C2"/>
    <property type="match status" value="1"/>
</dbReference>
<evidence type="ECO:0000259" key="4">
    <source>
        <dbReference type="SMART" id="SM00822"/>
    </source>
</evidence>
<dbReference type="InterPro" id="IPR036291">
    <property type="entry name" value="NAD(P)-bd_dom_sf"/>
</dbReference>
<reference evidence="5 6" key="1">
    <citation type="submission" date="2018-05" db="EMBL/GenBank/DDBJ databases">
        <title>Nocardioides silvaticus genome.</title>
        <authorList>
            <person name="Li C."/>
            <person name="Wang G."/>
        </authorList>
    </citation>
    <scope>NUCLEOTIDE SEQUENCE [LARGE SCALE GENOMIC DNA]</scope>
    <source>
        <strain evidence="5 6">CCTCC AB 2018079</strain>
    </source>
</reference>
<evidence type="ECO:0000256" key="3">
    <source>
        <dbReference type="ARBA" id="ARBA00023027"/>
    </source>
</evidence>
<sequence>MDLSGSTALVTGAGGGIGEAVAERFLDAGATVVAHGRTLTPSLAALGERSGTHLAVGDLEDAAFVQNLFAQSAPYGPIDVLVNNAGSYPSRPLLETGDEEVERVVRGNLGITFSCLREAGRSMRGRGRGVVVNIGSLNASRPGHEQAVYDSAKAGILALTRAAAVELAPYGVRVNAVSPGLVDRPGLGSAWPEGVAGWLARSPSRRLGRPRDVADACLFLASPLATWITGQELVVDGGISAASDY</sequence>
<keyword evidence="6" id="KW-1185">Reference proteome</keyword>
<feature type="domain" description="Ketoreductase" evidence="4">
    <location>
        <begin position="6"/>
        <end position="213"/>
    </location>
</feature>
<organism evidence="5 6">
    <name type="scientific">Nocardioides silvaticus</name>
    <dbReference type="NCBI Taxonomy" id="2201891"/>
    <lineage>
        <taxon>Bacteria</taxon>
        <taxon>Bacillati</taxon>
        <taxon>Actinomycetota</taxon>
        <taxon>Actinomycetes</taxon>
        <taxon>Propionibacteriales</taxon>
        <taxon>Nocardioidaceae</taxon>
        <taxon>Nocardioides</taxon>
    </lineage>
</organism>
<dbReference type="InterPro" id="IPR002347">
    <property type="entry name" value="SDR_fam"/>
</dbReference>
<dbReference type="AlphaFoldDB" id="A0A316TGU3"/>
<evidence type="ECO:0000256" key="1">
    <source>
        <dbReference type="ARBA" id="ARBA00006484"/>
    </source>
</evidence>
<dbReference type="PANTHER" id="PTHR24321">
    <property type="entry name" value="DEHYDROGENASES, SHORT CHAIN"/>
    <property type="match status" value="1"/>
</dbReference>
<dbReference type="SMART" id="SM00822">
    <property type="entry name" value="PKS_KR"/>
    <property type="match status" value="1"/>
</dbReference>
<dbReference type="OrthoDB" id="9803333at2"/>